<keyword evidence="2 9" id="KW-0813">Transport</keyword>
<feature type="region of interest" description="Disordered" evidence="10">
    <location>
        <begin position="48"/>
        <end position="67"/>
    </location>
</feature>
<dbReference type="InterPro" id="IPR006312">
    <property type="entry name" value="TatA/E"/>
</dbReference>
<evidence type="ECO:0000256" key="1">
    <source>
        <dbReference type="ARBA" id="ARBA00004162"/>
    </source>
</evidence>
<dbReference type="RefSeq" id="WP_007806437.1">
    <property type="nucleotide sequence ID" value="NZ_CP157948.1"/>
</dbReference>
<evidence type="ECO:0000313" key="11">
    <source>
        <dbReference type="EMBL" id="XBS89072.1"/>
    </source>
</evidence>
<evidence type="ECO:0000256" key="10">
    <source>
        <dbReference type="SAM" id="MobiDB-lite"/>
    </source>
</evidence>
<dbReference type="NCBIfam" id="TIGR01411">
    <property type="entry name" value="tatAE"/>
    <property type="match status" value="1"/>
</dbReference>
<comment type="function">
    <text evidence="9">Part of the twin-arginine translocation (Tat) system that transports large folded proteins containing a characteristic twin-arginine motif in their signal peptide across membranes. TatA could form the protein-conducting channel of the Tat system.</text>
</comment>
<dbReference type="Gene3D" id="1.20.5.3310">
    <property type="match status" value="1"/>
</dbReference>
<comment type="subunit">
    <text evidence="9">The Tat system comprises two distinct complexes: a TatABC complex, containing multiple copies of TatA, TatB and TatC subunits, and a separate TatA complex, containing only TatA subunits. Substrates initially bind to the TatABC complex, which probably triggers association of the separate TatA complex to form the active translocon.</text>
</comment>
<reference evidence="11" key="1">
    <citation type="submission" date="2024-06" db="EMBL/GenBank/DDBJ databases">
        <authorList>
            <person name="Sun Y."/>
        </authorList>
    </citation>
    <scope>NUCLEOTIDE SEQUENCE</scope>
    <source>
        <strain evidence="11">IGA1.0</strain>
    </source>
</reference>
<keyword evidence="4 9" id="KW-0812">Transmembrane</keyword>
<dbReference type="GO" id="GO:0033281">
    <property type="term" value="C:TAT protein transport complex"/>
    <property type="evidence" value="ECO:0007669"/>
    <property type="project" value="UniProtKB-UniRule"/>
</dbReference>
<dbReference type="GO" id="GO:0043953">
    <property type="term" value="P:protein transport by the Tat complex"/>
    <property type="evidence" value="ECO:0007669"/>
    <property type="project" value="UniProtKB-UniRule"/>
</dbReference>
<evidence type="ECO:0000256" key="7">
    <source>
        <dbReference type="ARBA" id="ARBA00023010"/>
    </source>
</evidence>
<dbReference type="InterPro" id="IPR003369">
    <property type="entry name" value="TatA/B/E"/>
</dbReference>
<evidence type="ECO:0000256" key="8">
    <source>
        <dbReference type="ARBA" id="ARBA00023136"/>
    </source>
</evidence>
<keyword evidence="3 9" id="KW-1003">Cell membrane</keyword>
<keyword evidence="8 9" id="KW-0472">Membrane</keyword>
<comment type="subcellular location">
    <subcellularLocation>
        <location evidence="1 9">Cell membrane</location>
        <topology evidence="1 9">Single-pass membrane protein</topology>
    </subcellularLocation>
</comment>
<protein>
    <recommendedName>
        <fullName evidence="9">Sec-independent protein translocase protein TatA</fullName>
    </recommendedName>
</protein>
<comment type="similarity">
    <text evidence="9">Belongs to the TatA/E family.</text>
</comment>
<feature type="transmembrane region" description="Helical" evidence="9">
    <location>
        <begin position="6"/>
        <end position="24"/>
    </location>
</feature>
<evidence type="ECO:0000256" key="2">
    <source>
        <dbReference type="ARBA" id="ARBA00022448"/>
    </source>
</evidence>
<keyword evidence="6 9" id="KW-1133">Transmembrane helix</keyword>
<dbReference type="HAMAP" id="MF_00236">
    <property type="entry name" value="TatA_E"/>
    <property type="match status" value="1"/>
</dbReference>
<dbReference type="EMBL" id="CP157948">
    <property type="protein sequence ID" value="XBS89072.1"/>
    <property type="molecule type" value="Genomic_DNA"/>
</dbReference>
<gene>
    <name evidence="9" type="primary">tatA</name>
    <name evidence="11" type="ORF">ABNK63_11765</name>
</gene>
<dbReference type="PANTHER" id="PTHR42982">
    <property type="entry name" value="SEC-INDEPENDENT PROTEIN TRANSLOCASE PROTEIN TATA"/>
    <property type="match status" value="1"/>
</dbReference>
<name>A0AAU7QHR0_9GAMM</name>
<sequence>MLGLNSFSHWIVLLVLAVLIFGTGKLRNVGRDLGGAIADFRKGLGEVKPERAAPSAAQLDTDDKPPR</sequence>
<organism evidence="11">
    <name type="scientific">Rhodanobacter sp. IGA1.0</name>
    <dbReference type="NCBI Taxonomy" id="3158582"/>
    <lineage>
        <taxon>Bacteria</taxon>
        <taxon>Pseudomonadati</taxon>
        <taxon>Pseudomonadota</taxon>
        <taxon>Gammaproteobacteria</taxon>
        <taxon>Lysobacterales</taxon>
        <taxon>Rhodanobacteraceae</taxon>
        <taxon>Rhodanobacter</taxon>
    </lineage>
</organism>
<dbReference type="GO" id="GO:0008320">
    <property type="term" value="F:protein transmembrane transporter activity"/>
    <property type="evidence" value="ECO:0007669"/>
    <property type="project" value="UniProtKB-UniRule"/>
</dbReference>
<dbReference type="PANTHER" id="PTHR42982:SF1">
    <property type="entry name" value="SEC-INDEPENDENT PROTEIN TRANSLOCASE PROTEIN TATA"/>
    <property type="match status" value="1"/>
</dbReference>
<proteinExistence type="inferred from homology"/>
<dbReference type="AlphaFoldDB" id="A0AAU7QHR0"/>
<evidence type="ECO:0000256" key="9">
    <source>
        <dbReference type="HAMAP-Rule" id="MF_00236"/>
    </source>
</evidence>
<dbReference type="Pfam" id="PF02416">
    <property type="entry name" value="TatA_B_E"/>
    <property type="match status" value="1"/>
</dbReference>
<evidence type="ECO:0000256" key="6">
    <source>
        <dbReference type="ARBA" id="ARBA00022989"/>
    </source>
</evidence>
<evidence type="ECO:0000256" key="4">
    <source>
        <dbReference type="ARBA" id="ARBA00022692"/>
    </source>
</evidence>
<evidence type="ECO:0000256" key="5">
    <source>
        <dbReference type="ARBA" id="ARBA00022927"/>
    </source>
</evidence>
<evidence type="ECO:0000256" key="3">
    <source>
        <dbReference type="ARBA" id="ARBA00022475"/>
    </source>
</evidence>
<accession>A0AAU7QHR0</accession>
<keyword evidence="7 9" id="KW-0811">Translocation</keyword>
<keyword evidence="5 9" id="KW-0653">Protein transport</keyword>